<feature type="transmembrane region" description="Helical" evidence="1">
    <location>
        <begin position="143"/>
        <end position="163"/>
    </location>
</feature>
<gene>
    <name evidence="3" type="ORF">HK415_07765</name>
</gene>
<feature type="transmembrane region" description="Helical" evidence="1">
    <location>
        <begin position="85"/>
        <end position="104"/>
    </location>
</feature>
<keyword evidence="3" id="KW-0418">Kinase</keyword>
<evidence type="ECO:0000256" key="1">
    <source>
        <dbReference type="PROSITE-ProRule" id="PRU00244"/>
    </source>
</evidence>
<feature type="transmembrane region" description="Helical" evidence="1">
    <location>
        <begin position="222"/>
        <end position="240"/>
    </location>
</feature>
<reference evidence="3 4" key="2">
    <citation type="submission" date="2020-06" db="EMBL/GenBank/DDBJ databases">
        <title>Ramlibacter rhizophilus sp. nov., isolated from rhizosphere soil of national flower Mugunghwa from South Korea.</title>
        <authorList>
            <person name="Zheng-Fei Y."/>
            <person name="Huan T."/>
        </authorList>
    </citation>
    <scope>NUCLEOTIDE SEQUENCE [LARGE SCALE GENOMIC DNA]</scope>
    <source>
        <strain evidence="3 4">B156</strain>
    </source>
</reference>
<feature type="domain" description="MHYT" evidence="2">
    <location>
        <begin position="9"/>
        <end position="198"/>
    </location>
</feature>
<dbReference type="RefSeq" id="WP_171557890.1">
    <property type="nucleotide sequence ID" value="NZ_JABFCS010000001.1"/>
</dbReference>
<dbReference type="Proteomes" id="UP000552954">
    <property type="component" value="Unassembled WGS sequence"/>
</dbReference>
<keyword evidence="3" id="KW-0808">Transferase</keyword>
<keyword evidence="1" id="KW-1133">Transmembrane helix</keyword>
<dbReference type="Pfam" id="PF03707">
    <property type="entry name" value="MHYT"/>
    <property type="match status" value="3"/>
</dbReference>
<dbReference type="PANTHER" id="PTHR35152">
    <property type="entry name" value="DOMAIN SIGNALLING PROTEIN, PUTATIVE (AFU_ORTHOLOGUE AFUA_5G11310)-RELATED"/>
    <property type="match status" value="1"/>
</dbReference>
<feature type="transmembrane region" description="Helical" evidence="1">
    <location>
        <begin position="170"/>
        <end position="189"/>
    </location>
</feature>
<comment type="caution">
    <text evidence="3">The sequence shown here is derived from an EMBL/GenBank/DDBJ whole genome shotgun (WGS) entry which is preliminary data.</text>
</comment>
<accession>A0A849KC47</accession>
<dbReference type="GO" id="GO:0016301">
    <property type="term" value="F:kinase activity"/>
    <property type="evidence" value="ECO:0007669"/>
    <property type="project" value="UniProtKB-KW"/>
</dbReference>
<evidence type="ECO:0000259" key="2">
    <source>
        <dbReference type="PROSITE" id="PS50924"/>
    </source>
</evidence>
<proteinExistence type="predicted"/>
<evidence type="ECO:0000313" key="4">
    <source>
        <dbReference type="Proteomes" id="UP000552954"/>
    </source>
</evidence>
<protein>
    <submittedName>
        <fullName evidence="3">Histidine kinase</fullName>
    </submittedName>
</protein>
<dbReference type="GO" id="GO:0016020">
    <property type="term" value="C:membrane"/>
    <property type="evidence" value="ECO:0007669"/>
    <property type="project" value="UniProtKB-UniRule"/>
</dbReference>
<reference evidence="3 4" key="1">
    <citation type="submission" date="2020-05" db="EMBL/GenBank/DDBJ databases">
        <authorList>
            <person name="Khan S.A."/>
            <person name="Jeon C.O."/>
            <person name="Chun B.H."/>
        </authorList>
    </citation>
    <scope>NUCLEOTIDE SEQUENCE [LARGE SCALE GENOMIC DNA]</scope>
    <source>
        <strain evidence="3 4">B156</strain>
    </source>
</reference>
<evidence type="ECO:0000313" key="3">
    <source>
        <dbReference type="EMBL" id="NNU43076.1"/>
    </source>
</evidence>
<feature type="transmembrane region" description="Helical" evidence="1">
    <location>
        <begin position="44"/>
        <end position="65"/>
    </location>
</feature>
<dbReference type="PANTHER" id="PTHR35152:SF1">
    <property type="entry name" value="DOMAIN SIGNALLING PROTEIN, PUTATIVE (AFU_ORTHOLOGUE AFUA_5G11310)-RELATED"/>
    <property type="match status" value="1"/>
</dbReference>
<feature type="transmembrane region" description="Helical" evidence="1">
    <location>
        <begin position="12"/>
        <end position="32"/>
    </location>
</feature>
<keyword evidence="1" id="KW-0812">Transmembrane</keyword>
<dbReference type="InterPro" id="IPR005330">
    <property type="entry name" value="MHYT_dom"/>
</dbReference>
<dbReference type="PROSITE" id="PS50924">
    <property type="entry name" value="MHYT"/>
    <property type="match status" value="1"/>
</dbReference>
<dbReference type="AlphaFoldDB" id="A0A849KC47"/>
<organism evidence="3 4">
    <name type="scientific">Ramlibacter montanisoli</name>
    <dbReference type="NCBI Taxonomy" id="2732512"/>
    <lineage>
        <taxon>Bacteria</taxon>
        <taxon>Pseudomonadati</taxon>
        <taxon>Pseudomonadota</taxon>
        <taxon>Betaproteobacteria</taxon>
        <taxon>Burkholderiales</taxon>
        <taxon>Comamonadaceae</taxon>
        <taxon>Ramlibacter</taxon>
    </lineage>
</organism>
<keyword evidence="4" id="KW-1185">Reference proteome</keyword>
<keyword evidence="1" id="KW-0472">Membrane</keyword>
<name>A0A849KC47_9BURK</name>
<dbReference type="EMBL" id="JABFCS010000001">
    <property type="protein sequence ID" value="NNU43076.1"/>
    <property type="molecule type" value="Genomic_DNA"/>
</dbReference>
<sequence length="257" mass="27117">MESPVASSYQLGYVVVSYLIAVLGSMVALSSATRIRQRDGSIHIGNTIAGGIALGGIGVWSMHFIGMMALRLDVASSYSMVETGISLVAAIVAVSLALGFVAKAPERLGRLAFAGFLLGMGVVVMHYLGMYGMKINGYIKWDYTIIGISAVIAVVAATAALWLAFNTVGMVLRTAAAAVMGIAVCAMHYTGMQAAEFICTTPDRGVAPRGFGYLHLTDLPNVVAFGAMTFAALIVVYLVYQETSDDVEDMPRALKAR</sequence>
<feature type="transmembrane region" description="Helical" evidence="1">
    <location>
        <begin position="111"/>
        <end position="131"/>
    </location>
</feature>